<feature type="domain" description="C2H2-type" evidence="2">
    <location>
        <begin position="450"/>
        <end position="477"/>
    </location>
</feature>
<feature type="domain" description="C2H2-type" evidence="2">
    <location>
        <begin position="49"/>
        <end position="72"/>
    </location>
</feature>
<name>A0A6P7GET6_DIAVI</name>
<feature type="domain" description="C2H2-type" evidence="2">
    <location>
        <begin position="367"/>
        <end position="390"/>
    </location>
</feature>
<dbReference type="AlphaFoldDB" id="A0A6P7GET6"/>
<dbReference type="InterPro" id="IPR036236">
    <property type="entry name" value="Znf_C2H2_sf"/>
</dbReference>
<dbReference type="SUPFAM" id="SSF57667">
    <property type="entry name" value="beta-beta-alpha zinc fingers"/>
    <property type="match status" value="2"/>
</dbReference>
<dbReference type="PROSITE" id="PS50157">
    <property type="entry name" value="ZINC_FINGER_C2H2_2"/>
    <property type="match status" value="6"/>
</dbReference>
<feature type="domain" description="C2H2-type" evidence="2">
    <location>
        <begin position="88"/>
        <end position="117"/>
    </location>
</feature>
<evidence type="ECO:0000259" key="2">
    <source>
        <dbReference type="PROSITE" id="PS50157"/>
    </source>
</evidence>
<keyword evidence="1" id="KW-0863">Zinc-finger</keyword>
<keyword evidence="1" id="KW-0862">Zinc</keyword>
<dbReference type="SMART" id="SM00355">
    <property type="entry name" value="ZnF_C2H2"/>
    <property type="match status" value="8"/>
</dbReference>
<dbReference type="GO" id="GO:0008270">
    <property type="term" value="F:zinc ion binding"/>
    <property type="evidence" value="ECO:0007669"/>
    <property type="project" value="UniProtKB-KW"/>
</dbReference>
<dbReference type="InterPro" id="IPR052797">
    <property type="entry name" value="RegFact_GeneExpr_CellDeath"/>
</dbReference>
<dbReference type="InterPro" id="IPR013087">
    <property type="entry name" value="Znf_C2H2_type"/>
</dbReference>
<organism evidence="3">
    <name type="scientific">Diabrotica virgifera virgifera</name>
    <name type="common">western corn rootworm</name>
    <dbReference type="NCBI Taxonomy" id="50390"/>
    <lineage>
        <taxon>Eukaryota</taxon>
        <taxon>Metazoa</taxon>
        <taxon>Ecdysozoa</taxon>
        <taxon>Arthropoda</taxon>
        <taxon>Hexapoda</taxon>
        <taxon>Insecta</taxon>
        <taxon>Pterygota</taxon>
        <taxon>Neoptera</taxon>
        <taxon>Endopterygota</taxon>
        <taxon>Coleoptera</taxon>
        <taxon>Polyphaga</taxon>
        <taxon>Cucujiformia</taxon>
        <taxon>Chrysomeloidea</taxon>
        <taxon>Chrysomelidae</taxon>
        <taxon>Galerucinae</taxon>
        <taxon>Diabroticina</taxon>
        <taxon>Diabroticites</taxon>
        <taxon>Diabrotica</taxon>
    </lineage>
</organism>
<reference evidence="3" key="1">
    <citation type="submission" date="2025-08" db="UniProtKB">
        <authorList>
            <consortium name="RefSeq"/>
        </authorList>
    </citation>
    <scope>IDENTIFICATION</scope>
    <source>
        <tissue evidence="3">Whole insect</tissue>
    </source>
</reference>
<dbReference type="Gene3D" id="3.30.160.60">
    <property type="entry name" value="Classic Zinc Finger"/>
    <property type="match status" value="6"/>
</dbReference>
<proteinExistence type="predicted"/>
<dbReference type="PROSITE" id="PS00028">
    <property type="entry name" value="ZINC_FINGER_C2H2_1"/>
    <property type="match status" value="4"/>
</dbReference>
<dbReference type="InParanoid" id="A0A6P7GET6"/>
<dbReference type="SMART" id="SM00614">
    <property type="entry name" value="ZnF_BED"/>
    <property type="match status" value="3"/>
</dbReference>
<dbReference type="Pfam" id="PF00096">
    <property type="entry name" value="zf-C2H2"/>
    <property type="match status" value="4"/>
</dbReference>
<feature type="domain" description="C2H2-type" evidence="2">
    <location>
        <begin position="409"/>
        <end position="432"/>
    </location>
</feature>
<protein>
    <submittedName>
        <fullName evidence="3">Zinc finger protein 93-like</fullName>
    </submittedName>
</protein>
<accession>A0A6P7GET6</accession>
<dbReference type="RefSeq" id="XP_028148091.1">
    <property type="nucleotide sequence ID" value="XM_028292290.1"/>
</dbReference>
<keyword evidence="1" id="KW-0479">Metal-binding</keyword>
<evidence type="ECO:0000256" key="1">
    <source>
        <dbReference type="PROSITE-ProRule" id="PRU00042"/>
    </source>
</evidence>
<sequence length="755" mass="87430">MNTSKVVECLICGKTFSSSSNVRKHVKKLHPDRVLEESYDHIMNTSKVVKCSICKKTFSTSSNLKKHAKKFHPDTVLVESYYKNSKHFNFTCECGRNFNHIRHLKSHRRKVHLDEQNNILQRKCPLCDFSAREKSSMLEHFQKEHNICVDSKEYTFSNIQQFEKWKTDLETKSCSRYIKKAKSVVSNSSYYCCHRSGNYTPKDDRVRRLKGQGSNKINAYCPASIRLIKNISGSCTVTLIEKHVGHDFDLEHLQLTDLERKDLAVKIASGMNFDEIIQQIKKSADPDSNKRLHLVTKRDLRNIEACFNRHSGAITKSKKDINKFKGEEQICLDLEGNKFNILKIETKGHLNRITSVYYRNMNTSKVVECLICGKTFSSSSNVRKHVKKLHPDRVLEESYDHIMNTSKVVKCSICKKTFSTSSNLKKHAKKFHPDTVLVESYYKNSKHFNYTCECGRNFNHIRHLKSHRRKVHLDEQNNILQRKCPLCDFSAREKSSMLEHFQKEHNICVDSKEYTFSNIQQFEKWKTDLETKSCSRYIKKAKSVVSNSSYYCCHRSGNYTPKDDRVRRLKGQGSNKINAYCPASIRLIKNISGSCTVTLIDTHVGHDFDLEHLQLTDLERKDLAVKIASGMNFDEIIQQIKKSADPDSNKRLHLVTKRDLRNIEACFNRHSGAITKSKKDINKFKGEEQICLDLEATEIDTVELGNGKTNENLEETKKRILKDFSDHLHKVNSIEELESLEFVLKSHYNSLVSIK</sequence>
<dbReference type="PANTHER" id="PTHR33936">
    <property type="entry name" value="PROTEIN CBG17840"/>
    <property type="match status" value="1"/>
</dbReference>
<evidence type="ECO:0000313" key="3">
    <source>
        <dbReference type="RefSeq" id="XP_028148091.1"/>
    </source>
</evidence>
<feature type="domain" description="C2H2-type" evidence="2">
    <location>
        <begin position="7"/>
        <end position="30"/>
    </location>
</feature>
<gene>
    <name evidence="3" type="primary">LOC114341487</name>
</gene>
<dbReference type="PANTHER" id="PTHR33936:SF24">
    <property type="entry name" value="C2H2-TYPE DOMAIN-CONTAINING PROTEIN"/>
    <property type="match status" value="1"/>
</dbReference>